<dbReference type="EMBL" id="CACRUE010000026">
    <property type="protein sequence ID" value="VYU07754.1"/>
    <property type="molecule type" value="Genomic_DNA"/>
</dbReference>
<keyword evidence="1" id="KW-0175">Coiled coil</keyword>
<evidence type="ECO:0000256" key="2">
    <source>
        <dbReference type="SAM" id="MobiDB-lite"/>
    </source>
</evidence>
<protein>
    <submittedName>
        <fullName evidence="3">Uncharacterized protein</fullName>
    </submittedName>
</protein>
<gene>
    <name evidence="3" type="ORF">IBLFYP30_01678</name>
</gene>
<proteinExistence type="predicted"/>
<dbReference type="AlphaFoldDB" id="A0A6N3BX74"/>
<sequence>MDIMGKKVVHKHLGEGIISDYKVKNGVSYIVVDFSEDNHKEFLFPDIFKDFVKAKDEDFEEYAKELLEQKQKRDKEKEDAIKLQRKKEQKNLIRDEIIANKGRTPKRKNKINSTKKTSN</sequence>
<evidence type="ECO:0000256" key="1">
    <source>
        <dbReference type="SAM" id="Coils"/>
    </source>
</evidence>
<feature type="region of interest" description="Disordered" evidence="2">
    <location>
        <begin position="94"/>
        <end position="119"/>
    </location>
</feature>
<evidence type="ECO:0000313" key="3">
    <source>
        <dbReference type="EMBL" id="VYU07754.1"/>
    </source>
</evidence>
<reference evidence="3" key="1">
    <citation type="submission" date="2019-11" db="EMBL/GenBank/DDBJ databases">
        <authorList>
            <person name="Feng L."/>
        </authorList>
    </citation>
    <scope>NUCLEOTIDE SEQUENCE</scope>
    <source>
        <strain evidence="3">IbartlettiiLFYP30</strain>
    </source>
</reference>
<name>A0A6N3BX74_9FIRM</name>
<organism evidence="3">
    <name type="scientific">Intestinibacter bartlettii</name>
    <dbReference type="NCBI Taxonomy" id="261299"/>
    <lineage>
        <taxon>Bacteria</taxon>
        <taxon>Bacillati</taxon>
        <taxon>Bacillota</taxon>
        <taxon>Clostridia</taxon>
        <taxon>Peptostreptococcales</taxon>
        <taxon>Peptostreptococcaceae</taxon>
        <taxon>Intestinibacter</taxon>
    </lineage>
</organism>
<accession>A0A6N3BX74</accession>
<feature type="coiled-coil region" evidence="1">
    <location>
        <begin position="59"/>
        <end position="86"/>
    </location>
</feature>
<dbReference type="RefSeq" id="WP_024047688.1">
    <property type="nucleotide sequence ID" value="NZ_CACRUE010000026.1"/>
</dbReference>